<reference evidence="4 5" key="1">
    <citation type="submission" date="2021-12" db="EMBL/GenBank/DDBJ databases">
        <title>Discovery of the Pendulisporaceae a myxobacterial family with distinct sporulation behavior and unique specialized metabolism.</title>
        <authorList>
            <person name="Garcia R."/>
            <person name="Popoff A."/>
            <person name="Bader C.D."/>
            <person name="Loehr J."/>
            <person name="Walesch S."/>
            <person name="Walt C."/>
            <person name="Boldt J."/>
            <person name="Bunk B."/>
            <person name="Haeckl F.J.F.P.J."/>
            <person name="Gunesch A.P."/>
            <person name="Birkelbach J."/>
            <person name="Nuebel U."/>
            <person name="Pietschmann T."/>
            <person name="Bach T."/>
            <person name="Mueller R."/>
        </authorList>
    </citation>
    <scope>NUCLEOTIDE SEQUENCE [LARGE SCALE GENOMIC DNA]</scope>
    <source>
        <strain evidence="4 5">MSr11954</strain>
    </source>
</reference>
<keyword evidence="5" id="KW-1185">Reference proteome</keyword>
<accession>A0ABZ2M6Z1</accession>
<evidence type="ECO:0000256" key="2">
    <source>
        <dbReference type="ARBA" id="ARBA00022801"/>
    </source>
</evidence>
<dbReference type="Proteomes" id="UP001370348">
    <property type="component" value="Chromosome"/>
</dbReference>
<comment type="similarity">
    <text evidence="1">Belongs to the AB hydrolase superfamily. AB hydrolase 2 family.</text>
</comment>
<sequence length="231" mass="24984">MREELVTFGGLRAISVAPDLAEEARAVVALLHGFEMTPRDLAPFAHSLGVPAWFLFPEAPLAAASRGRAWWHIDPVQRAEAIARGPRDFATIHPPDLPAARAALATFLDALGPAIGDRPLIVGGFSQGGMLTCDTLLRTARRVDGVALLSASRIAYSEWAARLPSRPFQDVPMLISHGTSDPDLAFEAGLALRDSMVNAGADVTWVAFDEGHAIPLPVWRQLRKFLLARVR</sequence>
<dbReference type="InterPro" id="IPR050565">
    <property type="entry name" value="LYPA1-2/EST-like"/>
</dbReference>
<feature type="domain" description="Phospholipase/carboxylesterase/thioesterase" evidence="3">
    <location>
        <begin position="115"/>
        <end position="226"/>
    </location>
</feature>
<dbReference type="Pfam" id="PF02230">
    <property type="entry name" value="Abhydrolase_2"/>
    <property type="match status" value="1"/>
</dbReference>
<dbReference type="SUPFAM" id="SSF53474">
    <property type="entry name" value="alpha/beta-Hydrolases"/>
    <property type="match status" value="1"/>
</dbReference>
<dbReference type="Gene3D" id="3.40.50.1820">
    <property type="entry name" value="alpha/beta hydrolase"/>
    <property type="match status" value="1"/>
</dbReference>
<evidence type="ECO:0000256" key="1">
    <source>
        <dbReference type="ARBA" id="ARBA00006499"/>
    </source>
</evidence>
<dbReference type="EMBL" id="CP089984">
    <property type="protein sequence ID" value="WXB18264.1"/>
    <property type="molecule type" value="Genomic_DNA"/>
</dbReference>
<evidence type="ECO:0000313" key="4">
    <source>
        <dbReference type="EMBL" id="WXB18264.1"/>
    </source>
</evidence>
<keyword evidence="2" id="KW-0378">Hydrolase</keyword>
<gene>
    <name evidence="4" type="ORF">LZC94_13495</name>
</gene>
<proteinExistence type="inferred from homology"/>
<evidence type="ECO:0000259" key="3">
    <source>
        <dbReference type="Pfam" id="PF02230"/>
    </source>
</evidence>
<organism evidence="4 5">
    <name type="scientific">Pendulispora albinea</name>
    <dbReference type="NCBI Taxonomy" id="2741071"/>
    <lineage>
        <taxon>Bacteria</taxon>
        <taxon>Pseudomonadati</taxon>
        <taxon>Myxococcota</taxon>
        <taxon>Myxococcia</taxon>
        <taxon>Myxococcales</taxon>
        <taxon>Sorangiineae</taxon>
        <taxon>Pendulisporaceae</taxon>
        <taxon>Pendulispora</taxon>
    </lineage>
</organism>
<protein>
    <recommendedName>
        <fullName evidence="3">Phospholipase/carboxylesterase/thioesterase domain-containing protein</fullName>
    </recommendedName>
</protein>
<evidence type="ECO:0000313" key="5">
    <source>
        <dbReference type="Proteomes" id="UP001370348"/>
    </source>
</evidence>
<dbReference type="PANTHER" id="PTHR10655:SF17">
    <property type="entry name" value="LYSOPHOSPHOLIPASE-LIKE PROTEIN 1"/>
    <property type="match status" value="1"/>
</dbReference>
<dbReference type="InterPro" id="IPR003140">
    <property type="entry name" value="PLipase/COase/thioEstase"/>
</dbReference>
<dbReference type="RefSeq" id="WP_394827906.1">
    <property type="nucleotide sequence ID" value="NZ_CP089984.1"/>
</dbReference>
<dbReference type="InterPro" id="IPR029058">
    <property type="entry name" value="AB_hydrolase_fold"/>
</dbReference>
<name>A0ABZ2M6Z1_9BACT</name>
<dbReference type="PANTHER" id="PTHR10655">
    <property type="entry name" value="LYSOPHOSPHOLIPASE-RELATED"/>
    <property type="match status" value="1"/>
</dbReference>